<dbReference type="InterPro" id="IPR011333">
    <property type="entry name" value="SKP1/BTB/POZ_sf"/>
</dbReference>
<dbReference type="AlphaFoldDB" id="E6ZP34"/>
<evidence type="ECO:0000313" key="1">
    <source>
        <dbReference type="EMBL" id="CBQ68991.1"/>
    </source>
</evidence>
<dbReference type="HOGENOM" id="CLU_049929_0_0_1"/>
<sequence length="289" mass="31966">MPPSSSLPTNAPASLLQAIAEGTTHGRWGDVCFVVKALHDDRSYAVLCAHLSVLRASGAHHLADDIERTQIHSVRDALAILRRPRFGTVSSIEGSSERTDPTDPTVWFYPVKTISYTTLRVILIYLQTGFVSFVPLDSPVADNDADDADDDADDEDDMNTVTGFVDVARMAAPTHATTTGTTGWPGLSASPKAVYRAARKFRLDELRKLAIQTIDDQITPANCLVELFSLFGLKYREVFDRRLRYVLDHWNEIPNRDQLVHLVNSSRLRSKATAASALIMEKTTIQRSA</sequence>
<gene>
    <name evidence="1" type="ORF">sr17604</name>
</gene>
<accession>E6ZP34</accession>
<dbReference type="VEuPathDB" id="FungiDB:sr17604"/>
<proteinExistence type="predicted"/>
<keyword evidence="2" id="KW-1185">Reference proteome</keyword>
<evidence type="ECO:0000313" key="2">
    <source>
        <dbReference type="Proteomes" id="UP000008867"/>
    </source>
</evidence>
<dbReference type="eggNOG" id="ENOG502RWYW">
    <property type="taxonomic scope" value="Eukaryota"/>
</dbReference>
<dbReference type="OrthoDB" id="6359816at2759"/>
<dbReference type="Proteomes" id="UP000008867">
    <property type="component" value="Chromosome 13"/>
</dbReference>
<name>E6ZP34_SPORE</name>
<protein>
    <submittedName>
        <fullName evidence="1">Uncharacterized protein</fullName>
    </submittedName>
</protein>
<dbReference type="EMBL" id="FQ311434">
    <property type="protein sequence ID" value="CBQ68991.1"/>
    <property type="molecule type" value="Genomic_DNA"/>
</dbReference>
<dbReference type="Gene3D" id="3.30.710.10">
    <property type="entry name" value="Potassium Channel Kv1.1, Chain A"/>
    <property type="match status" value="1"/>
</dbReference>
<organism evidence="1 2">
    <name type="scientific">Sporisorium reilianum (strain SRZ2)</name>
    <name type="common">Maize head smut fungus</name>
    <dbReference type="NCBI Taxonomy" id="999809"/>
    <lineage>
        <taxon>Eukaryota</taxon>
        <taxon>Fungi</taxon>
        <taxon>Dikarya</taxon>
        <taxon>Basidiomycota</taxon>
        <taxon>Ustilaginomycotina</taxon>
        <taxon>Ustilaginomycetes</taxon>
        <taxon>Ustilaginales</taxon>
        <taxon>Ustilaginaceae</taxon>
        <taxon>Sporisorium</taxon>
    </lineage>
</organism>
<reference evidence="1 2" key="1">
    <citation type="journal article" date="2010" name="Science">
        <title>Pathogenicity determinants in smut fungi revealed by genome comparison.</title>
        <authorList>
            <person name="Schirawski J."/>
            <person name="Mannhaupt G."/>
            <person name="Muench K."/>
            <person name="Brefort T."/>
            <person name="Schipper K."/>
            <person name="Doehlemann G."/>
            <person name="Di Stasio M."/>
            <person name="Roessel N."/>
            <person name="Mendoza-Mendoza A."/>
            <person name="Pester D."/>
            <person name="Mueller O."/>
            <person name="Winterberg B."/>
            <person name="Meyer E."/>
            <person name="Ghareeb H."/>
            <person name="Wollenberg T."/>
            <person name="Muensterkoetter M."/>
            <person name="Wong P."/>
            <person name="Walter M."/>
            <person name="Stukenbrock E."/>
            <person name="Gueldener U."/>
            <person name="Kahmann R."/>
        </authorList>
    </citation>
    <scope>NUCLEOTIDE SEQUENCE [LARGE SCALE GENOMIC DNA]</scope>
    <source>
        <strain evidence="2">SRZ2</strain>
    </source>
</reference>